<dbReference type="InterPro" id="IPR044808">
    <property type="entry name" value="ERF_plant"/>
</dbReference>
<dbReference type="PRINTS" id="PR00367">
    <property type="entry name" value="ETHRSPELEMNT"/>
</dbReference>
<dbReference type="GO" id="GO:0009873">
    <property type="term" value="P:ethylene-activated signaling pathway"/>
    <property type="evidence" value="ECO:0007669"/>
    <property type="project" value="InterPro"/>
</dbReference>
<dbReference type="PANTHER" id="PTHR31190:SF181">
    <property type="entry name" value="OS02G0764700 PROTEIN"/>
    <property type="match status" value="1"/>
</dbReference>
<dbReference type="EMBL" id="KI397513">
    <property type="protein sequence ID" value="ERM94077.1"/>
    <property type="molecule type" value="Genomic_DNA"/>
</dbReference>
<keyword evidence="9" id="KW-1185">Reference proteome</keyword>
<dbReference type="PROSITE" id="PS51032">
    <property type="entry name" value="AP2_ERF"/>
    <property type="match status" value="1"/>
</dbReference>
<name>W1NE63_AMBTC</name>
<protein>
    <recommendedName>
        <fullName evidence="7">AP2/ERF domain-containing protein</fullName>
    </recommendedName>
</protein>
<keyword evidence="2" id="KW-0805">Transcription regulation</keyword>
<dbReference type="Pfam" id="PF00847">
    <property type="entry name" value="AP2"/>
    <property type="match status" value="1"/>
</dbReference>
<feature type="compositionally biased region" description="Basic and acidic residues" evidence="6">
    <location>
        <begin position="11"/>
        <end position="21"/>
    </location>
</feature>
<feature type="compositionally biased region" description="Basic residues" evidence="6">
    <location>
        <begin position="73"/>
        <end position="82"/>
    </location>
</feature>
<dbReference type="HOGENOM" id="CLU_984628_0_0_1"/>
<dbReference type="SUPFAM" id="SSF54171">
    <property type="entry name" value="DNA-binding domain"/>
    <property type="match status" value="1"/>
</dbReference>
<dbReference type="GO" id="GO:0003677">
    <property type="term" value="F:DNA binding"/>
    <property type="evidence" value="ECO:0007669"/>
    <property type="project" value="UniProtKB-KW"/>
</dbReference>
<keyword evidence="5" id="KW-0539">Nucleus</keyword>
<reference evidence="9" key="1">
    <citation type="journal article" date="2013" name="Science">
        <title>The Amborella genome and the evolution of flowering plants.</title>
        <authorList>
            <consortium name="Amborella Genome Project"/>
        </authorList>
    </citation>
    <scope>NUCLEOTIDE SEQUENCE [LARGE SCALE GENOMIC DNA]</scope>
</reference>
<evidence type="ECO:0000256" key="2">
    <source>
        <dbReference type="ARBA" id="ARBA00023015"/>
    </source>
</evidence>
<evidence type="ECO:0000256" key="1">
    <source>
        <dbReference type="ARBA" id="ARBA00004123"/>
    </source>
</evidence>
<feature type="domain" description="AP2/ERF" evidence="7">
    <location>
        <begin position="77"/>
        <end position="134"/>
    </location>
</feature>
<dbReference type="GO" id="GO:0003700">
    <property type="term" value="F:DNA-binding transcription factor activity"/>
    <property type="evidence" value="ECO:0007669"/>
    <property type="project" value="InterPro"/>
</dbReference>
<sequence>MSARTTAPSDPGDHQARRQEQEDAIMVRAFQQVISGSSLSPVGLEPEPAPSETYNGSSSNPAEPTADPTLSSSKRRKYRGVRQRPSGKWAAEIRDPHRGIRVWLGTFETVEEAARAYDAKAVEYRGARAKLNFPDDTLPLYQAALPIPRAPEKFNYQFESQPYQPHQQSTELREVGSTSASISSQGDAQINEQVNVQYQQTVQTSDYPVWDMVPNSSSCEHYYSTYESFSSESEFYGSLSAPLPQQNQTEGLPVSFATIPLDQDWIFTNPLDEFPFVATTRPPDHIP</sequence>
<comment type="subcellular location">
    <subcellularLocation>
        <location evidence="1">Nucleus</location>
    </subcellularLocation>
</comment>
<evidence type="ECO:0000256" key="6">
    <source>
        <dbReference type="SAM" id="MobiDB-lite"/>
    </source>
</evidence>
<evidence type="ECO:0000256" key="4">
    <source>
        <dbReference type="ARBA" id="ARBA00023163"/>
    </source>
</evidence>
<dbReference type="PANTHER" id="PTHR31190">
    <property type="entry name" value="DNA-BINDING DOMAIN"/>
    <property type="match status" value="1"/>
</dbReference>
<organism evidence="8 9">
    <name type="scientific">Amborella trichopoda</name>
    <dbReference type="NCBI Taxonomy" id="13333"/>
    <lineage>
        <taxon>Eukaryota</taxon>
        <taxon>Viridiplantae</taxon>
        <taxon>Streptophyta</taxon>
        <taxon>Embryophyta</taxon>
        <taxon>Tracheophyta</taxon>
        <taxon>Spermatophyta</taxon>
        <taxon>Magnoliopsida</taxon>
        <taxon>Amborellales</taxon>
        <taxon>Amborellaceae</taxon>
        <taxon>Amborella</taxon>
    </lineage>
</organism>
<dbReference type="Gene3D" id="3.30.730.10">
    <property type="entry name" value="AP2/ERF domain"/>
    <property type="match status" value="1"/>
</dbReference>
<feature type="region of interest" description="Disordered" evidence="6">
    <location>
        <begin position="37"/>
        <end position="92"/>
    </location>
</feature>
<dbReference type="Gramene" id="ERM94077">
    <property type="protein sequence ID" value="ERM94077"/>
    <property type="gene ID" value="AMTR_s00010p00095120"/>
</dbReference>
<keyword evidence="4" id="KW-0804">Transcription</keyword>
<evidence type="ECO:0000313" key="8">
    <source>
        <dbReference type="EMBL" id="ERM94077.1"/>
    </source>
</evidence>
<evidence type="ECO:0000256" key="5">
    <source>
        <dbReference type="ARBA" id="ARBA00023242"/>
    </source>
</evidence>
<dbReference type="CDD" id="cd00018">
    <property type="entry name" value="AP2"/>
    <property type="match status" value="1"/>
</dbReference>
<dbReference type="eggNOG" id="ENOG502S258">
    <property type="taxonomic scope" value="Eukaryota"/>
</dbReference>
<feature type="compositionally biased region" description="Polar residues" evidence="6">
    <location>
        <begin position="52"/>
        <end position="72"/>
    </location>
</feature>
<evidence type="ECO:0000313" key="9">
    <source>
        <dbReference type="Proteomes" id="UP000017836"/>
    </source>
</evidence>
<dbReference type="Proteomes" id="UP000017836">
    <property type="component" value="Unassembled WGS sequence"/>
</dbReference>
<evidence type="ECO:0000259" key="7">
    <source>
        <dbReference type="PROSITE" id="PS51032"/>
    </source>
</evidence>
<dbReference type="GO" id="GO:0005634">
    <property type="term" value="C:nucleus"/>
    <property type="evidence" value="ECO:0007669"/>
    <property type="project" value="UniProtKB-SubCell"/>
</dbReference>
<keyword evidence="3" id="KW-0238">DNA-binding</keyword>
<evidence type="ECO:0000256" key="3">
    <source>
        <dbReference type="ARBA" id="ARBA00023125"/>
    </source>
</evidence>
<gene>
    <name evidence="8" type="ORF">AMTR_s00010p00095120</name>
</gene>
<dbReference type="InterPro" id="IPR001471">
    <property type="entry name" value="AP2/ERF_dom"/>
</dbReference>
<dbReference type="InterPro" id="IPR036955">
    <property type="entry name" value="AP2/ERF_dom_sf"/>
</dbReference>
<proteinExistence type="predicted"/>
<dbReference type="FunFam" id="3.30.730.10:FF:000001">
    <property type="entry name" value="Ethylene-responsive transcription factor 2"/>
    <property type="match status" value="1"/>
</dbReference>
<dbReference type="SMART" id="SM00380">
    <property type="entry name" value="AP2"/>
    <property type="match status" value="1"/>
</dbReference>
<dbReference type="InterPro" id="IPR016177">
    <property type="entry name" value="DNA-bd_dom_sf"/>
</dbReference>
<dbReference type="AlphaFoldDB" id="W1NE63"/>
<feature type="region of interest" description="Disordered" evidence="6">
    <location>
        <begin position="1"/>
        <end position="25"/>
    </location>
</feature>
<accession>W1NE63</accession>